<protein>
    <submittedName>
        <fullName evidence="1">Uncharacterized protein</fullName>
    </submittedName>
</protein>
<dbReference type="Proteomes" id="UP000440224">
    <property type="component" value="Unassembled WGS sequence"/>
</dbReference>
<dbReference type="EMBL" id="WJIE01000004">
    <property type="protein sequence ID" value="MRG93483.1"/>
    <property type="molecule type" value="Genomic_DNA"/>
</dbReference>
<sequence length="219" mass="23726">MLSNRISVIGLCISSLIIACDPRVDTPIAPEGEAAVVADALAVSSKKPSVETFRFSTDDVIAVTMASGGLFAPSPASIPTFDEPEIADGFLLAFKLYDEQGNLRGFGTEQEVLDLPNARTFTTYTLTLMDEGTLMLAQTEDLTVLLAEVEDMLATGELIRTYPTPLRTLSTIPETARIVGGTGKFVKAKGTFREFSIAHTIDLVNRDHDLEIELEIELK</sequence>
<name>A0A6N7PN35_9BACT</name>
<comment type="caution">
    <text evidence="1">The sequence shown here is derived from an EMBL/GenBank/DDBJ whole genome shotgun (WGS) entry which is preliminary data.</text>
</comment>
<dbReference type="PROSITE" id="PS51257">
    <property type="entry name" value="PROKAR_LIPOPROTEIN"/>
    <property type="match status" value="1"/>
</dbReference>
<reference evidence="1 2" key="1">
    <citation type="submission" date="2019-10" db="EMBL/GenBank/DDBJ databases">
        <title>A soil myxobacterium in the family Polyangiaceae.</title>
        <authorList>
            <person name="Li Y."/>
            <person name="Wang J."/>
        </authorList>
    </citation>
    <scope>NUCLEOTIDE SEQUENCE [LARGE SCALE GENOMIC DNA]</scope>
    <source>
        <strain evidence="1 2">DSM 14734</strain>
    </source>
</reference>
<keyword evidence="2" id="KW-1185">Reference proteome</keyword>
<organism evidence="1 2">
    <name type="scientific">Polyangium spumosum</name>
    <dbReference type="NCBI Taxonomy" id="889282"/>
    <lineage>
        <taxon>Bacteria</taxon>
        <taxon>Pseudomonadati</taxon>
        <taxon>Myxococcota</taxon>
        <taxon>Polyangia</taxon>
        <taxon>Polyangiales</taxon>
        <taxon>Polyangiaceae</taxon>
        <taxon>Polyangium</taxon>
    </lineage>
</organism>
<evidence type="ECO:0000313" key="1">
    <source>
        <dbReference type="EMBL" id="MRG93483.1"/>
    </source>
</evidence>
<dbReference type="RefSeq" id="WP_153820309.1">
    <property type="nucleotide sequence ID" value="NZ_WJIE01000004.1"/>
</dbReference>
<proteinExistence type="predicted"/>
<evidence type="ECO:0000313" key="2">
    <source>
        <dbReference type="Proteomes" id="UP000440224"/>
    </source>
</evidence>
<gene>
    <name evidence="1" type="ORF">GF068_16420</name>
</gene>
<accession>A0A6N7PN35</accession>
<dbReference type="AlphaFoldDB" id="A0A6N7PN35"/>
<dbReference type="OrthoDB" id="9804934at2"/>